<dbReference type="CDD" id="cd05819">
    <property type="entry name" value="NHL"/>
    <property type="match status" value="1"/>
</dbReference>
<dbReference type="RefSeq" id="WP_040199102.1">
    <property type="nucleotide sequence ID" value="NZ_CP010311.1"/>
</dbReference>
<proteinExistence type="predicted"/>
<dbReference type="SUPFAM" id="SSF69318">
    <property type="entry name" value="Integrin alpha N-terminal domain"/>
    <property type="match status" value="1"/>
</dbReference>
<dbReference type="EMBL" id="CP010311">
    <property type="protein sequence ID" value="AJF05718.1"/>
    <property type="molecule type" value="Genomic_DNA"/>
</dbReference>
<dbReference type="AlphaFoldDB" id="A0A0B5FEH6"/>
<accession>A0A0B5FEH6</accession>
<dbReference type="InterPro" id="IPR011042">
    <property type="entry name" value="6-blade_b-propeller_TolB-like"/>
</dbReference>
<gene>
    <name evidence="3" type="ORF">GSUB_02830</name>
</gene>
<dbReference type="SUPFAM" id="SSF49265">
    <property type="entry name" value="Fibronectin type III"/>
    <property type="match status" value="1"/>
</dbReference>
<evidence type="ECO:0000313" key="4">
    <source>
        <dbReference type="Proteomes" id="UP000035036"/>
    </source>
</evidence>
<dbReference type="InterPro" id="IPR028994">
    <property type="entry name" value="Integrin_alpha_N"/>
</dbReference>
<dbReference type="SUPFAM" id="SSF101898">
    <property type="entry name" value="NHL repeat"/>
    <property type="match status" value="1"/>
</dbReference>
<dbReference type="KEGG" id="gsb:GSUB_02830"/>
<dbReference type="HOGENOM" id="CLU_302025_0_0_7"/>
<dbReference type="InterPro" id="IPR050952">
    <property type="entry name" value="TRIM-NHL_E3_ligases"/>
</dbReference>
<dbReference type="InterPro" id="IPR013517">
    <property type="entry name" value="FG-GAP"/>
</dbReference>
<dbReference type="InterPro" id="IPR013229">
    <property type="entry name" value="PEGA"/>
</dbReference>
<dbReference type="InterPro" id="IPR036116">
    <property type="entry name" value="FN3_sf"/>
</dbReference>
<sequence>MRAHSAEKSLILAIWLIFGVIWLGLVPVAQAASVPNITSLGHIDEGMSVPTDLAMDGEGNLYVAEPRSKTVVKYDPYGVPVKTLGPLPVSVASLAVHTDSDGHITLYGAGESAVLRMNAEGEVLDYVGGGPDAFERAFDLAVDHQGFLFVADSQARQISVFDGSGSLQFRFGSPGTGDSQFSTLTAMEVDPYAEEIYVADNYAEGSTVEPRIRVFDFSGNYKRSLPAKSGFGSSALVSFGGIAFDDQGRGYFLDSLKNQVRILSLPSTFLKVHSSSGYNPGQLVAPSSLIYDGINSRLLVLCPDGRIELFGVDGGSNPVKLNSPPQTPVPVSPLGGSEVDSLRPTLIFDNAHDGDDDLLTYDVQVWRDGAVVAEMFDVSEGASQTSAVVTQDLEENMEHTWRVQAFDGTDISDWSAFERFYVNAVQEPPTRPVITLPEQGAVIEAEDFLAWDASLDPDPSDKVSYQIALFDGAEETEPLVEQDVETTSVTLGDLSSPISLRAGQTYYLQVQAVDEHGEWSDPSERREFVYGASVLQVRANLPGCRVYLGGNHAYPGRYMGETPLEVSELAPGEYTLVIERAGCETDLRRVEVVAAQETVASFDLRPVLIPEDFVRRAVTVTRGGGELVAPFMVDWDGDGSLDLLAADRSGRLLLLSGSEAGVDFFDSAEVLPLPLIPGATPFVADWNNDQIPDLLVGGQDGSVLLFRGTAAATGGLSFDGGSYLQANGAPLAVASDAVPVVVDFNLDGAKDLIVGDGDGEVRLFLNQGSDAAPQFAQGILLKKFDAAAAPFFADLDGDGRRDLVVAAGGEIDGFSIHGEKDLSSLPGIHLSVHEGVRKGATSLPEVAQAEEVYDKRRKKSKAPKKTENFMPEVRHFFIADLDEGAGKDMMVVDDEGMIYFLEAQGEKLSPHFIEAMQEKLDFMAADFSASAAICSEISTKLADGRFGSARELVEDWAESVAVDTELGLQVMELRALMPHPSDKVWESQ</sequence>
<dbReference type="Pfam" id="PF08308">
    <property type="entry name" value="PEGA"/>
    <property type="match status" value="1"/>
</dbReference>
<evidence type="ECO:0000259" key="2">
    <source>
        <dbReference type="Pfam" id="PF08308"/>
    </source>
</evidence>
<dbReference type="PANTHER" id="PTHR24104">
    <property type="entry name" value="E3 UBIQUITIN-PROTEIN LIGASE NHLRC1-RELATED"/>
    <property type="match status" value="1"/>
</dbReference>
<keyword evidence="1" id="KW-0732">Signal</keyword>
<evidence type="ECO:0000313" key="3">
    <source>
        <dbReference type="EMBL" id="AJF05718.1"/>
    </source>
</evidence>
<dbReference type="Gene3D" id="2.120.10.30">
    <property type="entry name" value="TolB, C-terminal domain"/>
    <property type="match status" value="2"/>
</dbReference>
<dbReference type="STRING" id="483547.GSUB_02830"/>
<protein>
    <recommendedName>
        <fullName evidence="2">PEGA domain-containing protein</fullName>
    </recommendedName>
</protein>
<dbReference type="Proteomes" id="UP000035036">
    <property type="component" value="Chromosome"/>
</dbReference>
<keyword evidence="4" id="KW-1185">Reference proteome</keyword>
<dbReference type="CDD" id="cd00063">
    <property type="entry name" value="FN3"/>
    <property type="match status" value="2"/>
</dbReference>
<feature type="domain" description="PEGA" evidence="2">
    <location>
        <begin position="534"/>
        <end position="606"/>
    </location>
</feature>
<name>A0A0B5FEH6_9BACT</name>
<dbReference type="Pfam" id="PF13517">
    <property type="entry name" value="FG-GAP_3"/>
    <property type="match status" value="2"/>
</dbReference>
<dbReference type="OrthoDB" id="5504302at2"/>
<evidence type="ECO:0000256" key="1">
    <source>
        <dbReference type="ARBA" id="ARBA00022729"/>
    </source>
</evidence>
<dbReference type="InterPro" id="IPR003961">
    <property type="entry name" value="FN3_dom"/>
</dbReference>
<reference evidence="3 4" key="1">
    <citation type="journal article" date="2015" name="Genome Announc.">
        <title>Genomes of Geoalkalibacter ferrihydriticus Z-0531T and Geoalkalibacter subterraneus Red1T, Two Haloalkaliphilic Metal-Reducing Deltaproteobacteria.</title>
        <authorList>
            <person name="Badalamenti J.P."/>
            <person name="Krajmalnik-Brown R."/>
            <person name="Torres C.I."/>
            <person name="Bond D.R."/>
        </authorList>
    </citation>
    <scope>NUCLEOTIDE SEQUENCE [LARGE SCALE GENOMIC DNA]</scope>
    <source>
        <strain evidence="3 4">Red1</strain>
    </source>
</reference>
<dbReference type="Gene3D" id="2.60.40.10">
    <property type="entry name" value="Immunoglobulins"/>
    <property type="match status" value="2"/>
</dbReference>
<dbReference type="Gene3D" id="2.130.10.130">
    <property type="entry name" value="Integrin alpha, N-terminal"/>
    <property type="match status" value="1"/>
</dbReference>
<dbReference type="InterPro" id="IPR013783">
    <property type="entry name" value="Ig-like_fold"/>
</dbReference>
<organism evidence="3 4">
    <name type="scientific">Geoalkalibacter subterraneus</name>
    <dbReference type="NCBI Taxonomy" id="483547"/>
    <lineage>
        <taxon>Bacteria</taxon>
        <taxon>Pseudomonadati</taxon>
        <taxon>Thermodesulfobacteriota</taxon>
        <taxon>Desulfuromonadia</taxon>
        <taxon>Desulfuromonadales</taxon>
        <taxon>Geoalkalibacteraceae</taxon>
        <taxon>Geoalkalibacter</taxon>
    </lineage>
</organism>